<evidence type="ECO:0000256" key="2">
    <source>
        <dbReference type="SAM" id="Phobius"/>
    </source>
</evidence>
<dbReference type="Proteomes" id="UP000634011">
    <property type="component" value="Unassembled WGS sequence"/>
</dbReference>
<reference evidence="3" key="1">
    <citation type="submission" date="2020-08" db="EMBL/GenBank/DDBJ databases">
        <title>Novel species isolated from subtropical streams in China.</title>
        <authorList>
            <person name="Lu H."/>
        </authorList>
    </citation>
    <scope>NUCLEOTIDE SEQUENCE</scope>
    <source>
        <strain evidence="3">KACC 12607</strain>
    </source>
</reference>
<keyword evidence="1" id="KW-0175">Coiled coil</keyword>
<evidence type="ECO:0000256" key="1">
    <source>
        <dbReference type="SAM" id="Coils"/>
    </source>
</evidence>
<gene>
    <name evidence="3" type="ORF">H8K32_07750</name>
</gene>
<evidence type="ECO:0000313" key="4">
    <source>
        <dbReference type="Proteomes" id="UP000634011"/>
    </source>
</evidence>
<dbReference type="PRINTS" id="PR01490">
    <property type="entry name" value="RTXTOXIND"/>
</dbReference>
<keyword evidence="2" id="KW-1133">Transmembrane helix</keyword>
<comment type="caution">
    <text evidence="3">The sequence shown here is derived from an EMBL/GenBank/DDBJ whole genome shotgun (WGS) entry which is preliminary data.</text>
</comment>
<name>A0A923HFB3_9BURK</name>
<feature type="coiled-coil region" evidence="1">
    <location>
        <begin position="118"/>
        <end position="177"/>
    </location>
</feature>
<dbReference type="InterPro" id="IPR050739">
    <property type="entry name" value="MFP"/>
</dbReference>
<feature type="transmembrane region" description="Helical" evidence="2">
    <location>
        <begin position="30"/>
        <end position="52"/>
    </location>
</feature>
<sequence length="432" mass="47837">MPDESPLFRPEVTAANSQQWMGAIRLAQPISAWLIAIVATFITMALITFIYFGSMTKKARITGITSPEGGSISLMVTNTGVIKRQLIKEGDSVRAGQALFELATEHNNGQGELSELVAQQLQARHQSLEAEQRQRLQQTNEKKQAIQLHLRNLETEATQLEQEITLAQHRHQLAQESVNKFQRLQTSGYVSEAQTQQKQEDLIDIDTRLSSLQRNKLQLTANQLALKAEYADLTNSLANDQAQLDRSLASLQQEMVENSNRKANFITAPEAGIVTTINFQPGQSIAAGQSLATLIPHQAQLEAQLYAPSHAAGFVSPGQTVLIRYQAFPYQKFGLQKGTVIDVSKTPFAPSELPPNLASTILSTAQQNIQGFNSNEALYRIKVKLEKQNIQAYGQTQALKPGMTLEADVLQDSRQIWEWVLEPVLAVANRTT</sequence>
<keyword evidence="2" id="KW-0472">Membrane</keyword>
<dbReference type="PANTHER" id="PTHR30386:SF28">
    <property type="entry name" value="EXPORTED PROTEIN"/>
    <property type="match status" value="1"/>
</dbReference>
<dbReference type="PANTHER" id="PTHR30386">
    <property type="entry name" value="MEMBRANE FUSION SUBUNIT OF EMRAB-TOLC MULTIDRUG EFFLUX PUMP"/>
    <property type="match status" value="1"/>
</dbReference>
<proteinExistence type="predicted"/>
<dbReference type="Gene3D" id="2.40.50.100">
    <property type="match status" value="2"/>
</dbReference>
<keyword evidence="4" id="KW-1185">Reference proteome</keyword>
<organism evidence="3 4">
    <name type="scientific">Undibacterium jejuense</name>
    <dbReference type="NCBI Taxonomy" id="1344949"/>
    <lineage>
        <taxon>Bacteria</taxon>
        <taxon>Pseudomonadati</taxon>
        <taxon>Pseudomonadota</taxon>
        <taxon>Betaproteobacteria</taxon>
        <taxon>Burkholderiales</taxon>
        <taxon>Oxalobacteraceae</taxon>
        <taxon>Undibacterium</taxon>
    </lineage>
</organism>
<keyword evidence="2" id="KW-0812">Transmembrane</keyword>
<protein>
    <submittedName>
        <fullName evidence="3">HlyD family efflux transporter periplasmic adaptor subunit</fullName>
    </submittedName>
</protein>
<evidence type="ECO:0000313" key="3">
    <source>
        <dbReference type="EMBL" id="MBC3861985.1"/>
    </source>
</evidence>
<dbReference type="AlphaFoldDB" id="A0A923HFB3"/>
<dbReference type="RefSeq" id="WP_186911902.1">
    <property type="nucleotide sequence ID" value="NZ_JACOFV010000005.1"/>
</dbReference>
<dbReference type="EMBL" id="JACOFV010000005">
    <property type="protein sequence ID" value="MBC3861985.1"/>
    <property type="molecule type" value="Genomic_DNA"/>
</dbReference>
<accession>A0A923HFB3</accession>
<dbReference type="Gene3D" id="2.40.30.170">
    <property type="match status" value="1"/>
</dbReference>